<sequence length="114" mass="12715">MKFIDAKKELIQILQDADARFISAYQICLAVEAKFPNLWSVIQSEYGTATGNPTMGSGAGQHYSPASFVSQALEYFSKTLKEIKKEYFTCEGVTFSNIEPGYTGNVVAIWAWQE</sequence>
<dbReference type="EMBL" id="CP065720">
    <property type="protein sequence ID" value="QPT18658.1"/>
    <property type="molecule type" value="Genomic_DNA"/>
</dbReference>
<dbReference type="GeneID" id="75212579"/>
<gene>
    <name evidence="1" type="ORF">I6G34_04675</name>
</gene>
<dbReference type="Proteomes" id="UP000595058">
    <property type="component" value="Chromosome"/>
</dbReference>
<name>A0ABX6XXA8_9GAMM</name>
<evidence type="ECO:0000313" key="2">
    <source>
        <dbReference type="Proteomes" id="UP000595058"/>
    </source>
</evidence>
<organism evidence="1 2">
    <name type="scientific">Stutzerimonas frequens</name>
    <dbReference type="NCBI Taxonomy" id="2968969"/>
    <lineage>
        <taxon>Bacteria</taxon>
        <taxon>Pseudomonadati</taxon>
        <taxon>Pseudomonadota</taxon>
        <taxon>Gammaproteobacteria</taxon>
        <taxon>Pseudomonadales</taxon>
        <taxon>Pseudomonadaceae</taxon>
        <taxon>Stutzerimonas</taxon>
    </lineage>
</organism>
<protein>
    <submittedName>
        <fullName evidence="1">Uncharacterized protein</fullName>
    </submittedName>
</protein>
<dbReference type="RefSeq" id="WP_146030717.1">
    <property type="nucleotide sequence ID" value="NZ_CP065720.1"/>
</dbReference>
<proteinExistence type="predicted"/>
<evidence type="ECO:0000313" key="1">
    <source>
        <dbReference type="EMBL" id="QPT18658.1"/>
    </source>
</evidence>
<accession>A0ABX6XXA8</accession>
<reference evidence="1 2" key="1">
    <citation type="submission" date="2020-12" db="EMBL/GenBank/DDBJ databases">
        <title>FDA dAtabase for Regulatory Grade micrObial Sequences (FDA-ARGOS): Supporting development and validation of Infectious Disease Dx tests.</title>
        <authorList>
            <person name="Sproer C."/>
            <person name="Gronow S."/>
            <person name="Severitt S."/>
            <person name="Schroder I."/>
            <person name="Tallon L."/>
            <person name="Sadzewicz L."/>
            <person name="Zhao X."/>
            <person name="Boylan J."/>
            <person name="Ott S."/>
            <person name="Bowen H."/>
            <person name="Vavikolanu K."/>
            <person name="Mehta A."/>
            <person name="Aluvathingal J."/>
            <person name="Nadendla S."/>
            <person name="Lowell S."/>
            <person name="Myers T."/>
            <person name="Yan Y."/>
            <person name="Sichtig H."/>
        </authorList>
    </citation>
    <scope>NUCLEOTIDE SEQUENCE [LARGE SCALE GENOMIC DNA]</scope>
    <source>
        <strain evidence="1 2">FDAARGOS_877</strain>
    </source>
</reference>
<keyword evidence="2" id="KW-1185">Reference proteome</keyword>